<gene>
    <name evidence="1" type="ORF">UXM345_LOCUS12794</name>
</gene>
<reference evidence="1" key="1">
    <citation type="submission" date="2021-02" db="EMBL/GenBank/DDBJ databases">
        <authorList>
            <person name="Nowell W R."/>
        </authorList>
    </citation>
    <scope>NUCLEOTIDE SEQUENCE</scope>
</reference>
<name>A0A819JYQ6_9BILA</name>
<evidence type="ECO:0000313" key="1">
    <source>
        <dbReference type="EMBL" id="CAF3941624.1"/>
    </source>
</evidence>
<dbReference type="Proteomes" id="UP000663842">
    <property type="component" value="Unassembled WGS sequence"/>
</dbReference>
<comment type="caution">
    <text evidence="1">The sequence shown here is derived from an EMBL/GenBank/DDBJ whole genome shotgun (WGS) entry which is preliminary data.</text>
</comment>
<sequence>MSLWSLNKRFNSPIYSIFSKNGIIFNESNLSYETFSSILLSLIFNSSPSIASSIKYMHFDGRKSIPFDFVYQSICNNDEQMCFSNLKSLYITRCFLTKPLIRTLSVLIQYQLNHLTLTFHEDMFKGADYSRNHSLFILDKVIINDMFEQLLSQIFSGQCQLTSFHLNMTTSRSAIHHCLKSYRSHLPSTTISDGFQYYCVSLRRLYLQLEYTCFLEHLIDHVPNLEHLSTVFSQLRRDGELYDSNFPRPILSNESWFNKPNLISDISVSLCQNCFCKDDYHRVKEKYCTQPFMYDWSDTGHISIDFDSSLYLFFDQLNELCSNVASITIYIKHYINESNTMTTLFKMGEKTLNYIQLRNVTTLRFGIYRGRTIYKRDLFFLVSCDTLTDQDKERAKTFAHLLSMPVQLKYLFMQRFEWLLYVTQYAADELRKNALSTIRYAEFGIPSCNLGKNESIHSGKHLVPILRTYMPHLHVLQLWRPDDFPWTSRKFVFK</sequence>
<proteinExistence type="predicted"/>
<accession>A0A819JYQ6</accession>
<dbReference type="EMBL" id="CAJOBF010001353">
    <property type="protein sequence ID" value="CAF3941624.1"/>
    <property type="molecule type" value="Genomic_DNA"/>
</dbReference>
<dbReference type="AlphaFoldDB" id="A0A819JYQ6"/>
<protein>
    <submittedName>
        <fullName evidence="1">Uncharacterized protein</fullName>
    </submittedName>
</protein>
<evidence type="ECO:0000313" key="2">
    <source>
        <dbReference type="Proteomes" id="UP000663842"/>
    </source>
</evidence>
<organism evidence="1 2">
    <name type="scientific">Rotaria magnacalcarata</name>
    <dbReference type="NCBI Taxonomy" id="392030"/>
    <lineage>
        <taxon>Eukaryota</taxon>
        <taxon>Metazoa</taxon>
        <taxon>Spiralia</taxon>
        <taxon>Gnathifera</taxon>
        <taxon>Rotifera</taxon>
        <taxon>Eurotatoria</taxon>
        <taxon>Bdelloidea</taxon>
        <taxon>Philodinida</taxon>
        <taxon>Philodinidae</taxon>
        <taxon>Rotaria</taxon>
    </lineage>
</organism>